<comment type="subcellular location">
    <subcellularLocation>
        <location evidence="1">Golgi apparatus</location>
    </subcellularLocation>
</comment>
<comment type="caution">
    <text evidence="6">The sequence shown here is derived from an EMBL/GenBank/DDBJ whole genome shotgun (WGS) entry which is preliminary data.</text>
</comment>
<dbReference type="EMBL" id="JAQJAE010000004">
    <property type="protein sequence ID" value="KAJ5598432.1"/>
    <property type="molecule type" value="Genomic_DNA"/>
</dbReference>
<evidence type="ECO:0000313" key="7">
    <source>
        <dbReference type="Proteomes" id="UP001213799"/>
    </source>
</evidence>
<dbReference type="InterPro" id="IPR022751">
    <property type="entry name" value="Alpha_mannosyltransferase"/>
</dbReference>
<reference evidence="6" key="2">
    <citation type="submission" date="2023-01" db="EMBL/GenBank/DDBJ databases">
        <authorList>
            <person name="Petersen C."/>
        </authorList>
    </citation>
    <scope>NUCLEOTIDE SEQUENCE</scope>
    <source>
        <strain evidence="6">IBT 12815</strain>
    </source>
</reference>
<dbReference type="PANTHER" id="PTHR31646">
    <property type="entry name" value="ALPHA-1,2-MANNOSYLTRANSFERASE MNN2"/>
    <property type="match status" value="1"/>
</dbReference>
<keyword evidence="5" id="KW-0333">Golgi apparatus</keyword>
<dbReference type="GO" id="GO:0046354">
    <property type="term" value="P:mannan biosynthetic process"/>
    <property type="evidence" value="ECO:0007669"/>
    <property type="project" value="TreeGrafter"/>
</dbReference>
<evidence type="ECO:0000256" key="5">
    <source>
        <dbReference type="ARBA" id="ARBA00023034"/>
    </source>
</evidence>
<name>A0AAD6E0K9_9EURO</name>
<sequence length="507" mass="56899">MIPRSFLRVRTLLAALTLAAFLTWAILGQFKAYIPNLSSQAITTDLTPSHRKFWREFHALLAKYAPDTDPIVEYEKASTEGFNAHNPPPRPDIFDVPEEDVITIKEAHAGFVNVITDSSPELPYLPGTKGVVSTAGGTYLPVLVISLRMLRRTGSTLPMEVFLSDEEEYEGYICDIVLPSLNARCIVLSRILISAPARIQKYQFKPFAMLFSSFEEILFLDADAFPLEKPEHLFTAEPFLSQGMVTWPDFWASSISPLFYEIANYPPPPMDLRQSTESGEVLLSKKSHLRSLLLTTYYNYHGPSHYYPLLSQGAAGEGDKETFIAAATAIRESFHQVSEPICALGHETRGGIAGSAMAQFDPVQDFALTSRGIWRVRGDHAPTPGVFFIHANFPKFNPATIFELHEVNPAFTDDGDYTRAWTLPVDVVRGFNSRVDVEKGFWEEIRWTACELEDKFQSWVKYEGICDAMKESSNTIGQGDSTILKMVRRQCSPIDFYFLSSAFHVSS</sequence>
<organism evidence="6 7">
    <name type="scientific">Penicillium hordei</name>
    <dbReference type="NCBI Taxonomy" id="40994"/>
    <lineage>
        <taxon>Eukaryota</taxon>
        <taxon>Fungi</taxon>
        <taxon>Dikarya</taxon>
        <taxon>Ascomycota</taxon>
        <taxon>Pezizomycotina</taxon>
        <taxon>Eurotiomycetes</taxon>
        <taxon>Eurotiomycetidae</taxon>
        <taxon>Eurotiales</taxon>
        <taxon>Aspergillaceae</taxon>
        <taxon>Penicillium</taxon>
    </lineage>
</organism>
<dbReference type="GO" id="GO:0005794">
    <property type="term" value="C:Golgi apparatus"/>
    <property type="evidence" value="ECO:0007669"/>
    <property type="project" value="UniProtKB-SubCell"/>
</dbReference>
<accession>A0AAD6E0K9</accession>
<gene>
    <name evidence="6" type="ORF">N7537_008516</name>
</gene>
<evidence type="ECO:0000256" key="1">
    <source>
        <dbReference type="ARBA" id="ARBA00004555"/>
    </source>
</evidence>
<dbReference type="Proteomes" id="UP001213799">
    <property type="component" value="Unassembled WGS sequence"/>
</dbReference>
<evidence type="ECO:0000256" key="2">
    <source>
        <dbReference type="ARBA" id="ARBA00004922"/>
    </source>
</evidence>
<dbReference type="Pfam" id="PF11051">
    <property type="entry name" value="Mannosyl_trans3"/>
    <property type="match status" value="2"/>
</dbReference>
<dbReference type="GeneID" id="81589813"/>
<evidence type="ECO:0000256" key="4">
    <source>
        <dbReference type="ARBA" id="ARBA00022679"/>
    </source>
</evidence>
<evidence type="ECO:0000256" key="3">
    <source>
        <dbReference type="ARBA" id="ARBA00009105"/>
    </source>
</evidence>
<proteinExistence type="inferred from homology"/>
<dbReference type="InterPro" id="IPR029044">
    <property type="entry name" value="Nucleotide-diphossugar_trans"/>
</dbReference>
<evidence type="ECO:0000313" key="6">
    <source>
        <dbReference type="EMBL" id="KAJ5598432.1"/>
    </source>
</evidence>
<dbReference type="AlphaFoldDB" id="A0AAD6E0K9"/>
<protein>
    <recommendedName>
        <fullName evidence="8">Alpha-1,2-mannosyltransferase</fullName>
    </recommendedName>
</protein>
<keyword evidence="7" id="KW-1185">Reference proteome</keyword>
<evidence type="ECO:0008006" key="8">
    <source>
        <dbReference type="Google" id="ProtNLM"/>
    </source>
</evidence>
<dbReference type="PANTHER" id="PTHR31646:SF5">
    <property type="entry name" value="(MNN2), PUTATIVE (AFU_ORTHOLOGUE AFUA_6G04450)-RELATED"/>
    <property type="match status" value="1"/>
</dbReference>
<reference evidence="6" key="1">
    <citation type="journal article" date="2023" name="IMA Fungus">
        <title>Comparative genomic study of the Penicillium genus elucidates a diverse pangenome and 15 lateral gene transfer events.</title>
        <authorList>
            <person name="Petersen C."/>
            <person name="Sorensen T."/>
            <person name="Nielsen M.R."/>
            <person name="Sondergaard T.E."/>
            <person name="Sorensen J.L."/>
            <person name="Fitzpatrick D.A."/>
            <person name="Frisvad J.C."/>
            <person name="Nielsen K.L."/>
        </authorList>
    </citation>
    <scope>NUCLEOTIDE SEQUENCE</scope>
    <source>
        <strain evidence="6">IBT 12815</strain>
    </source>
</reference>
<comment type="similarity">
    <text evidence="3">Belongs to the MNN1/MNT family.</text>
</comment>
<keyword evidence="4" id="KW-0808">Transferase</keyword>
<dbReference type="GO" id="GO:0000026">
    <property type="term" value="F:alpha-1,2-mannosyltransferase activity"/>
    <property type="evidence" value="ECO:0007669"/>
    <property type="project" value="TreeGrafter"/>
</dbReference>
<comment type="pathway">
    <text evidence="2">Protein modification; protein glycosylation.</text>
</comment>
<dbReference type="SUPFAM" id="SSF53448">
    <property type="entry name" value="Nucleotide-diphospho-sugar transferases"/>
    <property type="match status" value="1"/>
</dbReference>
<dbReference type="RefSeq" id="XP_056751647.1">
    <property type="nucleotide sequence ID" value="XM_056899571.1"/>
</dbReference>